<dbReference type="PANTHER" id="PTHR22940">
    <property type="entry name" value="TIMEOUT/TIMELESS-2"/>
    <property type="match status" value="1"/>
</dbReference>
<feature type="compositionally biased region" description="Polar residues" evidence="4">
    <location>
        <begin position="669"/>
        <end position="681"/>
    </location>
</feature>
<evidence type="ECO:0000256" key="2">
    <source>
        <dbReference type="ARBA" id="ARBA00023242"/>
    </source>
</evidence>
<proteinExistence type="predicted"/>
<dbReference type="PANTHER" id="PTHR22940:SF4">
    <property type="entry name" value="PROTEIN TIMELESS HOMOLOG"/>
    <property type="match status" value="1"/>
</dbReference>
<dbReference type="GO" id="GO:0000076">
    <property type="term" value="P:DNA replication checkpoint signaling"/>
    <property type="evidence" value="ECO:0007669"/>
    <property type="project" value="TreeGrafter"/>
</dbReference>
<evidence type="ECO:0000256" key="1">
    <source>
        <dbReference type="ARBA" id="ARBA00004123"/>
    </source>
</evidence>
<feature type="compositionally biased region" description="Basic and acidic residues" evidence="4">
    <location>
        <begin position="1097"/>
        <end position="1108"/>
    </location>
</feature>
<feature type="compositionally biased region" description="Basic and acidic residues" evidence="4">
    <location>
        <begin position="1173"/>
        <end position="1194"/>
    </location>
</feature>
<feature type="region of interest" description="Disordered" evidence="4">
    <location>
        <begin position="586"/>
        <end position="696"/>
    </location>
</feature>
<dbReference type="InterPro" id="IPR044998">
    <property type="entry name" value="Timeless"/>
</dbReference>
<dbReference type="GO" id="GO:0003677">
    <property type="term" value="F:DNA binding"/>
    <property type="evidence" value="ECO:0007669"/>
    <property type="project" value="TreeGrafter"/>
</dbReference>
<feature type="compositionally biased region" description="Polar residues" evidence="4">
    <location>
        <begin position="1134"/>
        <end position="1155"/>
    </location>
</feature>
<accession>A0AAW1GJ55</accession>
<feature type="compositionally biased region" description="Basic and acidic residues" evidence="4">
    <location>
        <begin position="640"/>
        <end position="649"/>
    </location>
</feature>
<dbReference type="InterPro" id="IPR006906">
    <property type="entry name" value="Timeless_N"/>
</dbReference>
<keyword evidence="7" id="KW-1185">Reference proteome</keyword>
<feature type="compositionally biased region" description="Polar residues" evidence="4">
    <location>
        <begin position="1227"/>
        <end position="1243"/>
    </location>
</feature>
<protein>
    <recommendedName>
        <fullName evidence="5">Timeless N-terminal domain-containing protein</fullName>
    </recommendedName>
</protein>
<comment type="caution">
    <text evidence="6">The sequence shown here is derived from an EMBL/GenBank/DDBJ whole genome shotgun (WGS) entry which is preliminary data.</text>
</comment>
<dbReference type="GO" id="GO:0043111">
    <property type="term" value="P:replication fork arrest"/>
    <property type="evidence" value="ECO:0007669"/>
    <property type="project" value="TreeGrafter"/>
</dbReference>
<evidence type="ECO:0000256" key="4">
    <source>
        <dbReference type="SAM" id="MobiDB-lite"/>
    </source>
</evidence>
<sequence>MDTEGLSVICTGLWYSEEYEDGTITYNKKEIILDNLKDLLRFLRRDDPDTRDVFKQVCKWNIVGKYLIPILEHCQDDRNLVLNTVKVLVFLTMPLEVSSKDVNQQLEYLWSIKSAVTSSDVVAVIVSLLEKPLEHLESMEFSEDDWKLVQLVLTLFRNILAIQDISIHQKALGTPNHLLSLRDDFLERLFKENVMDLIIIITQHVGGSCRYLRHDNLLLLEIYHYIFIGQDPEFIAKVCMGDSKADEDVKAGLDSLESIMQEESAKRRQARLHASRHSQFGATFTRLTLDGSKSMCKGTPTPASCDKLLKPEKVHRGPSKRVVKDYARAPTTKRSLLEILQGFINQFLTGGYNVLMQSIVADIEKEHHAIQTSDVLMFFHLAQFVTSFQYHKSVLIKHNVEANPESSLGDNYDDDDSTWFKGDICGPIAATMNESMFGLVVAKWQLAFGGLKETKNNAFLSVSGSLMKTMIRMLDLALKLMPESSKEPQTARIILYKLFYDQTEQGLTQFLLTMARSFDAHKQPKSDFADLVEILHVVIRLMEKLQAHGTLRVAKKARKTKRKKSGDLKNTETGIVGDDVTTLNEIQPTINKEHLDGEIPEKENSTQSDCDGKDKNADQKNTESKTVGDDATIQNENQSNEEHPDRDIPEQDNSTQAACDGKEKDVSGSAPNDETETFMTEDQNRGSGLPENDQEEANQIHENSCVNGAYVCSSSEDEQAAATAEVDFKMTSWLIHLATANIISNLCWLLKFYKSNSTATNYYVISLLRRICDDLDLAPMLYQLSCLVIFYEILDEQKARPQKEYDNVVHFLTSLVRRMLRKLKNHPLLFVDLLFWKSRKDCHYINVESIHREVGEMRKEVRNWGSEDAGPSQASEGVRRSLADALGDDEYDVMVSGEPRHEIDVDLNEAAENLLLQTGDNGNHARKFRKENHTEGTFEGTKRKKRRLILSSKLEEQIRSLYEKYKDSPDCSQLIAEALDADGSVSPAQVSRKCKKLGLKLPPRKGVNVEAMTETETSHPDPDNPDGPFLKKPSHSRRRIRATDENLLLKIRSLYEQFKDHNRCSHMIAKELDPNGTVTAAQVSRNLKKLGLRTSRMRGDAKKPKMDETDNSTDDEDDSDNLTLSLLKKRSKNSEGVSFSTKETGKSNTIQSPGLSSDDELVLSNILKKSKRGRSEPDDRHAKTLTKQDSRGQESEEQISRGFVERDDGEHAEAMDINVETQHSKHQAMSDQDLSLTPQYNDSTRSDDQASDLSPDSISEIATNDSLSRKRKGLSLNESADSMQNENHYNELEDSEDENQPSASPKSVTRRNLRVVLDFDDDD</sequence>
<organism evidence="6 7">
    <name type="scientific">Saponaria officinalis</name>
    <name type="common">Common soapwort</name>
    <name type="synonym">Lychnis saponaria</name>
    <dbReference type="NCBI Taxonomy" id="3572"/>
    <lineage>
        <taxon>Eukaryota</taxon>
        <taxon>Viridiplantae</taxon>
        <taxon>Streptophyta</taxon>
        <taxon>Embryophyta</taxon>
        <taxon>Tracheophyta</taxon>
        <taxon>Spermatophyta</taxon>
        <taxon>Magnoliopsida</taxon>
        <taxon>eudicotyledons</taxon>
        <taxon>Gunneridae</taxon>
        <taxon>Pentapetalae</taxon>
        <taxon>Caryophyllales</taxon>
        <taxon>Caryophyllaceae</taxon>
        <taxon>Caryophylleae</taxon>
        <taxon>Saponaria</taxon>
    </lineage>
</organism>
<reference evidence="6" key="1">
    <citation type="submission" date="2024-03" db="EMBL/GenBank/DDBJ databases">
        <title>WGS assembly of Saponaria officinalis var. Norfolk2.</title>
        <authorList>
            <person name="Jenkins J."/>
            <person name="Shu S."/>
            <person name="Grimwood J."/>
            <person name="Barry K."/>
            <person name="Goodstein D."/>
            <person name="Schmutz J."/>
            <person name="Leebens-Mack J."/>
            <person name="Osbourn A."/>
        </authorList>
    </citation>
    <scope>NUCLEOTIDE SEQUENCE [LARGE SCALE GENOMIC DNA]</scope>
    <source>
        <strain evidence="6">JIC</strain>
    </source>
</reference>
<feature type="compositionally biased region" description="Acidic residues" evidence="4">
    <location>
        <begin position="1109"/>
        <end position="1120"/>
    </location>
</feature>
<name>A0AAW1GJ55_SAPOF</name>
<feature type="region of interest" description="Disordered" evidence="4">
    <location>
        <begin position="552"/>
        <end position="574"/>
    </location>
</feature>
<evidence type="ECO:0000313" key="7">
    <source>
        <dbReference type="Proteomes" id="UP001443914"/>
    </source>
</evidence>
<feature type="region of interest" description="Disordered" evidence="4">
    <location>
        <begin position="1089"/>
        <end position="1323"/>
    </location>
</feature>
<dbReference type="Pfam" id="PF04821">
    <property type="entry name" value="TIMELESS"/>
    <property type="match status" value="1"/>
</dbReference>
<evidence type="ECO:0000259" key="5">
    <source>
        <dbReference type="Pfam" id="PF04821"/>
    </source>
</evidence>
<feature type="compositionally biased region" description="Basic and acidic residues" evidence="4">
    <location>
        <begin position="591"/>
        <end position="628"/>
    </location>
</feature>
<feature type="compositionally biased region" description="Polar residues" evidence="4">
    <location>
        <begin position="1276"/>
        <end position="1287"/>
    </location>
</feature>
<evidence type="ECO:0000313" key="6">
    <source>
        <dbReference type="EMBL" id="KAK9663628.1"/>
    </source>
</evidence>
<evidence type="ECO:0000256" key="3">
    <source>
        <dbReference type="ARBA" id="ARBA00023306"/>
    </source>
</evidence>
<dbReference type="EMBL" id="JBDFQZ010000016">
    <property type="protein sequence ID" value="KAK9663628.1"/>
    <property type="molecule type" value="Genomic_DNA"/>
</dbReference>
<dbReference type="GO" id="GO:0006281">
    <property type="term" value="P:DNA repair"/>
    <property type="evidence" value="ECO:0007669"/>
    <property type="project" value="TreeGrafter"/>
</dbReference>
<feature type="compositionally biased region" description="Polar residues" evidence="4">
    <location>
        <begin position="1251"/>
        <end position="1266"/>
    </location>
</feature>
<keyword evidence="3" id="KW-0131">Cell cycle</keyword>
<feature type="compositionally biased region" description="Basic residues" evidence="4">
    <location>
        <begin position="553"/>
        <end position="564"/>
    </location>
</feature>
<feature type="region of interest" description="Disordered" evidence="4">
    <location>
        <begin position="1011"/>
        <end position="1038"/>
    </location>
</feature>
<keyword evidence="2" id="KW-0539">Nucleus</keyword>
<feature type="compositionally biased region" description="Basic and acidic residues" evidence="4">
    <location>
        <begin position="1203"/>
        <end position="1214"/>
    </location>
</feature>
<gene>
    <name evidence="6" type="ORF">RND81_O263400</name>
</gene>
<comment type="subcellular location">
    <subcellularLocation>
        <location evidence="1">Nucleus</location>
    </subcellularLocation>
</comment>
<feature type="domain" description="Timeless N-terminal" evidence="5">
    <location>
        <begin position="25"/>
        <end position="285"/>
    </location>
</feature>
<dbReference type="GO" id="GO:0031298">
    <property type="term" value="C:replication fork protection complex"/>
    <property type="evidence" value="ECO:0007669"/>
    <property type="project" value="TreeGrafter"/>
</dbReference>
<dbReference type="Proteomes" id="UP001443914">
    <property type="component" value="Unassembled WGS sequence"/>
</dbReference>